<evidence type="ECO:0000313" key="3">
    <source>
        <dbReference type="Proteomes" id="UP000030764"/>
    </source>
</evidence>
<dbReference type="EMBL" id="KL367563">
    <property type="protein sequence ID" value="KFD63960.1"/>
    <property type="molecule type" value="Genomic_DNA"/>
</dbReference>
<dbReference type="EMBL" id="KL363368">
    <property type="protein sequence ID" value="KFD46484.1"/>
    <property type="molecule type" value="Genomic_DNA"/>
</dbReference>
<dbReference type="Proteomes" id="UP000030764">
    <property type="component" value="Unassembled WGS sequence"/>
</dbReference>
<gene>
    <name evidence="1" type="ORF">M513_12626</name>
    <name evidence="2" type="ORF">M514_12626</name>
</gene>
<organism evidence="2">
    <name type="scientific">Trichuris suis</name>
    <name type="common">pig whipworm</name>
    <dbReference type="NCBI Taxonomy" id="68888"/>
    <lineage>
        <taxon>Eukaryota</taxon>
        <taxon>Metazoa</taxon>
        <taxon>Ecdysozoa</taxon>
        <taxon>Nematoda</taxon>
        <taxon>Enoplea</taxon>
        <taxon>Dorylaimia</taxon>
        <taxon>Trichinellida</taxon>
        <taxon>Trichuridae</taxon>
        <taxon>Trichuris</taxon>
    </lineage>
</organism>
<protein>
    <submittedName>
        <fullName evidence="2">Uncharacterized protein</fullName>
    </submittedName>
</protein>
<sequence>MWLACYNYDLRFQMLNDDEIVQPISKVQKEPLKKVSQEDKVEYARRLHGKTFQPLKVALGWFERHKGW</sequence>
<proteinExistence type="predicted"/>
<dbReference type="Proteomes" id="UP000030758">
    <property type="component" value="Unassembled WGS sequence"/>
</dbReference>
<reference evidence="2 3" key="1">
    <citation type="journal article" date="2014" name="Nat. Genet.">
        <title>Genome and transcriptome of the porcine whipworm Trichuris suis.</title>
        <authorList>
            <person name="Jex A.R."/>
            <person name="Nejsum P."/>
            <person name="Schwarz E.M."/>
            <person name="Hu L."/>
            <person name="Young N.D."/>
            <person name="Hall R.S."/>
            <person name="Korhonen P.K."/>
            <person name="Liao S."/>
            <person name="Thamsborg S."/>
            <person name="Xia J."/>
            <person name="Xu P."/>
            <person name="Wang S."/>
            <person name="Scheerlinck J.P."/>
            <person name="Hofmann A."/>
            <person name="Sternberg P.W."/>
            <person name="Wang J."/>
            <person name="Gasser R.B."/>
        </authorList>
    </citation>
    <scope>NUCLEOTIDE SEQUENCE [LARGE SCALE GENOMIC DNA]</scope>
    <source>
        <strain evidence="2">DCEP-RM93F</strain>
        <strain evidence="1">DCEP-RM93M</strain>
    </source>
</reference>
<keyword evidence="3" id="KW-1185">Reference proteome</keyword>
<name>A0A085N3B4_9BILA</name>
<accession>A0A085N3B4</accession>
<dbReference type="AlphaFoldDB" id="A0A085N3B4"/>
<evidence type="ECO:0000313" key="1">
    <source>
        <dbReference type="EMBL" id="KFD46484.1"/>
    </source>
</evidence>
<evidence type="ECO:0000313" key="2">
    <source>
        <dbReference type="EMBL" id="KFD63960.1"/>
    </source>
</evidence>